<evidence type="ECO:0000256" key="3">
    <source>
        <dbReference type="ARBA" id="ARBA00022989"/>
    </source>
</evidence>
<feature type="transmembrane region" description="Helical" evidence="6">
    <location>
        <begin position="189"/>
        <end position="211"/>
    </location>
</feature>
<comment type="subcellular location">
    <subcellularLocation>
        <location evidence="1">Membrane</location>
        <topology evidence="1">Multi-pass membrane protein</topology>
    </subcellularLocation>
</comment>
<reference evidence="8" key="1">
    <citation type="submission" date="2023-01" db="EMBL/GenBank/DDBJ databases">
        <authorList>
            <person name="Piombo E."/>
        </authorList>
    </citation>
    <scope>NUCLEOTIDE SEQUENCE</scope>
</reference>
<dbReference type="Proteomes" id="UP001160390">
    <property type="component" value="Unassembled WGS sequence"/>
</dbReference>
<dbReference type="InterPro" id="IPR052337">
    <property type="entry name" value="SAT4-like"/>
</dbReference>
<protein>
    <recommendedName>
        <fullName evidence="7">Rhodopsin domain-containing protein</fullName>
    </recommendedName>
</protein>
<keyword evidence="9" id="KW-1185">Reference proteome</keyword>
<evidence type="ECO:0000256" key="6">
    <source>
        <dbReference type="SAM" id="Phobius"/>
    </source>
</evidence>
<evidence type="ECO:0000313" key="9">
    <source>
        <dbReference type="Proteomes" id="UP001160390"/>
    </source>
</evidence>
<feature type="transmembrane region" description="Helical" evidence="6">
    <location>
        <begin position="103"/>
        <end position="125"/>
    </location>
</feature>
<evidence type="ECO:0000256" key="2">
    <source>
        <dbReference type="ARBA" id="ARBA00022692"/>
    </source>
</evidence>
<dbReference type="AlphaFoldDB" id="A0AA35LSV2"/>
<dbReference type="Pfam" id="PF20684">
    <property type="entry name" value="Fung_rhodopsin"/>
    <property type="match status" value="1"/>
</dbReference>
<comment type="caution">
    <text evidence="8">The sequence shown here is derived from an EMBL/GenBank/DDBJ whole genome shotgun (WGS) entry which is preliminary data.</text>
</comment>
<keyword evidence="3 6" id="KW-1133">Transmembrane helix</keyword>
<keyword evidence="2 6" id="KW-0812">Transmembrane</keyword>
<evidence type="ECO:0000256" key="1">
    <source>
        <dbReference type="ARBA" id="ARBA00004141"/>
    </source>
</evidence>
<dbReference type="PANTHER" id="PTHR33048:SF47">
    <property type="entry name" value="INTEGRAL MEMBRANE PROTEIN-RELATED"/>
    <property type="match status" value="1"/>
</dbReference>
<accession>A0AA35LSV2</accession>
<evidence type="ECO:0000256" key="4">
    <source>
        <dbReference type="ARBA" id="ARBA00023136"/>
    </source>
</evidence>
<sequence length="232" mass="25700">MDLATLLEGPALAPPENVMPDFTNPGGAHDLGYGVIIACAVMATLSVVMRLATRIAMRKLGMADAMYFCALVGLTCGAGKAILRRVHQWNIQLKNLPPILFKLHIGTVFYSLVCMGLKVGILLDWLATFVPLGQKNVMFWTCWIMIGVTTIFYLVLLPVEIFQCTPREKIWNKLYEGGYCIQNPSARNFAGGFVAAISDLIIFILPQNVIWRLNMSTQRKIGVSILFTFGLL</sequence>
<dbReference type="GO" id="GO:0016020">
    <property type="term" value="C:membrane"/>
    <property type="evidence" value="ECO:0007669"/>
    <property type="project" value="UniProtKB-SubCell"/>
</dbReference>
<evidence type="ECO:0000259" key="7">
    <source>
        <dbReference type="Pfam" id="PF20684"/>
    </source>
</evidence>
<keyword evidence="4 6" id="KW-0472">Membrane</keyword>
<evidence type="ECO:0000313" key="8">
    <source>
        <dbReference type="EMBL" id="CAI6059572.1"/>
    </source>
</evidence>
<dbReference type="EMBL" id="CABFNP030000615">
    <property type="protein sequence ID" value="CAI6059572.1"/>
    <property type="molecule type" value="Genomic_DNA"/>
</dbReference>
<gene>
    <name evidence="8" type="ORF">CCHLO57077_00015859</name>
</gene>
<proteinExistence type="inferred from homology"/>
<dbReference type="InterPro" id="IPR049326">
    <property type="entry name" value="Rhodopsin_dom_fungi"/>
</dbReference>
<comment type="similarity">
    <text evidence="5">Belongs to the SAT4 family.</text>
</comment>
<organism evidence="8 9">
    <name type="scientific">Clonostachys chloroleuca</name>
    <dbReference type="NCBI Taxonomy" id="1926264"/>
    <lineage>
        <taxon>Eukaryota</taxon>
        <taxon>Fungi</taxon>
        <taxon>Dikarya</taxon>
        <taxon>Ascomycota</taxon>
        <taxon>Pezizomycotina</taxon>
        <taxon>Sordariomycetes</taxon>
        <taxon>Hypocreomycetidae</taxon>
        <taxon>Hypocreales</taxon>
        <taxon>Bionectriaceae</taxon>
        <taxon>Clonostachys</taxon>
    </lineage>
</organism>
<feature type="transmembrane region" description="Helical" evidence="6">
    <location>
        <begin position="137"/>
        <end position="156"/>
    </location>
</feature>
<evidence type="ECO:0000256" key="5">
    <source>
        <dbReference type="ARBA" id="ARBA00038359"/>
    </source>
</evidence>
<name>A0AA35LSV2_9HYPO</name>
<dbReference type="PANTHER" id="PTHR33048">
    <property type="entry name" value="PTH11-LIKE INTEGRAL MEMBRANE PROTEIN (AFU_ORTHOLOGUE AFUA_5G11245)"/>
    <property type="match status" value="1"/>
</dbReference>
<feature type="transmembrane region" description="Helical" evidence="6">
    <location>
        <begin position="31"/>
        <end position="53"/>
    </location>
</feature>
<feature type="domain" description="Rhodopsin" evidence="7">
    <location>
        <begin position="49"/>
        <end position="231"/>
    </location>
</feature>